<dbReference type="SUPFAM" id="SSF57667">
    <property type="entry name" value="beta-beta-alpha zinc fingers"/>
    <property type="match status" value="1"/>
</dbReference>
<dbReference type="Proteomes" id="UP000054549">
    <property type="component" value="Unassembled WGS sequence"/>
</dbReference>
<accession>A0A0C2T730</accession>
<evidence type="ECO:0000256" key="1">
    <source>
        <dbReference type="PROSITE-ProRule" id="PRU00042"/>
    </source>
</evidence>
<feature type="region of interest" description="Disordered" evidence="2">
    <location>
        <begin position="1"/>
        <end position="36"/>
    </location>
</feature>
<evidence type="ECO:0000313" key="5">
    <source>
        <dbReference type="Proteomes" id="UP000054549"/>
    </source>
</evidence>
<feature type="region of interest" description="Disordered" evidence="2">
    <location>
        <begin position="201"/>
        <end position="232"/>
    </location>
</feature>
<evidence type="ECO:0000256" key="2">
    <source>
        <dbReference type="SAM" id="MobiDB-lite"/>
    </source>
</evidence>
<sequence>MPLNNFPKNFTSTGASDNPYYPPTPTSAPREASEAQSISHCCTLELNPFSREHPSDATEQAFLLPNLVSPSQTTFSNRLSSFPQTIYEARSLRHHGGTGRRRRTSAWPFSAPPMNMLPSASMGPSQRSNGTNLVAFDKPMYAMNDCTFPNSTNNIVQEQEQDIFSGPDRVLNDVQQLQTFVPGKKRSSVGAMGIEYRFGDSRQHPRSLNSTSYPKPVRNTSKRSIKAHSTAQGQIQIITGNVSGSDSARAEVKRHSTYSPSVSVDGVRWHCNGCEYATEREQDMIRHCSTLRHGGRRFFACASCGKKFSRKDSVARHSKTTDCGLRLRAPLSGSSA</sequence>
<keyword evidence="1" id="KW-0862">Zinc</keyword>
<feature type="domain" description="C2H2-type" evidence="3">
    <location>
        <begin position="299"/>
        <end position="327"/>
    </location>
</feature>
<dbReference type="Gene3D" id="3.30.160.60">
    <property type="entry name" value="Classic Zinc Finger"/>
    <property type="match status" value="1"/>
</dbReference>
<keyword evidence="5" id="KW-1185">Reference proteome</keyword>
<dbReference type="InParanoid" id="A0A0C2T730"/>
<evidence type="ECO:0000313" key="4">
    <source>
        <dbReference type="EMBL" id="KIL62394.1"/>
    </source>
</evidence>
<organism evidence="4 5">
    <name type="scientific">Amanita muscaria (strain Koide BX008)</name>
    <dbReference type="NCBI Taxonomy" id="946122"/>
    <lineage>
        <taxon>Eukaryota</taxon>
        <taxon>Fungi</taxon>
        <taxon>Dikarya</taxon>
        <taxon>Basidiomycota</taxon>
        <taxon>Agaricomycotina</taxon>
        <taxon>Agaricomycetes</taxon>
        <taxon>Agaricomycetidae</taxon>
        <taxon>Agaricales</taxon>
        <taxon>Pluteineae</taxon>
        <taxon>Amanitaceae</taxon>
        <taxon>Amanita</taxon>
    </lineage>
</organism>
<reference evidence="4 5" key="1">
    <citation type="submission" date="2014-04" db="EMBL/GenBank/DDBJ databases">
        <title>Evolutionary Origins and Diversification of the Mycorrhizal Mutualists.</title>
        <authorList>
            <consortium name="DOE Joint Genome Institute"/>
            <consortium name="Mycorrhizal Genomics Consortium"/>
            <person name="Kohler A."/>
            <person name="Kuo A."/>
            <person name="Nagy L.G."/>
            <person name="Floudas D."/>
            <person name="Copeland A."/>
            <person name="Barry K.W."/>
            <person name="Cichocki N."/>
            <person name="Veneault-Fourrey C."/>
            <person name="LaButti K."/>
            <person name="Lindquist E.A."/>
            <person name="Lipzen A."/>
            <person name="Lundell T."/>
            <person name="Morin E."/>
            <person name="Murat C."/>
            <person name="Riley R."/>
            <person name="Ohm R."/>
            <person name="Sun H."/>
            <person name="Tunlid A."/>
            <person name="Henrissat B."/>
            <person name="Grigoriev I.V."/>
            <person name="Hibbett D.S."/>
            <person name="Martin F."/>
        </authorList>
    </citation>
    <scope>NUCLEOTIDE SEQUENCE [LARGE SCALE GENOMIC DNA]</scope>
    <source>
        <strain evidence="4 5">Koide BX008</strain>
    </source>
</reference>
<dbReference type="InterPro" id="IPR036236">
    <property type="entry name" value="Znf_C2H2_sf"/>
</dbReference>
<dbReference type="EMBL" id="KN818271">
    <property type="protein sequence ID" value="KIL62394.1"/>
    <property type="molecule type" value="Genomic_DNA"/>
</dbReference>
<dbReference type="OrthoDB" id="8922241at2759"/>
<keyword evidence="1" id="KW-0479">Metal-binding</keyword>
<keyword evidence="1" id="KW-0863">Zinc-finger</keyword>
<dbReference type="AlphaFoldDB" id="A0A0C2T730"/>
<feature type="compositionally biased region" description="Polar residues" evidence="2">
    <location>
        <begin position="1"/>
        <end position="16"/>
    </location>
</feature>
<evidence type="ECO:0000259" key="3">
    <source>
        <dbReference type="PROSITE" id="PS50157"/>
    </source>
</evidence>
<dbReference type="InterPro" id="IPR013087">
    <property type="entry name" value="Znf_C2H2_type"/>
</dbReference>
<dbReference type="PROSITE" id="PS50157">
    <property type="entry name" value="ZINC_FINGER_C2H2_2"/>
    <property type="match status" value="1"/>
</dbReference>
<dbReference type="GO" id="GO:0008270">
    <property type="term" value="F:zinc ion binding"/>
    <property type="evidence" value="ECO:0007669"/>
    <property type="project" value="UniProtKB-KW"/>
</dbReference>
<dbReference type="STRING" id="946122.A0A0C2T730"/>
<dbReference type="HOGENOM" id="CLU_727553_0_0_1"/>
<gene>
    <name evidence="4" type="ORF">M378DRAFT_165752</name>
</gene>
<protein>
    <recommendedName>
        <fullName evidence="3">C2H2-type domain-containing protein</fullName>
    </recommendedName>
</protein>
<name>A0A0C2T730_AMAMK</name>
<proteinExistence type="predicted"/>